<keyword evidence="2" id="KW-0012">Acyltransferase</keyword>
<dbReference type="AlphaFoldDB" id="A0A4U8YMH8"/>
<dbReference type="InterPro" id="IPR051531">
    <property type="entry name" value="N-acetyltransferase"/>
</dbReference>
<gene>
    <name evidence="2" type="ORF">MSL71_4130</name>
</gene>
<organism evidence="2 3">
    <name type="scientific">Desulfoluna butyratoxydans</name>
    <dbReference type="NCBI Taxonomy" id="231438"/>
    <lineage>
        <taxon>Bacteria</taxon>
        <taxon>Pseudomonadati</taxon>
        <taxon>Thermodesulfobacteriota</taxon>
        <taxon>Desulfobacteria</taxon>
        <taxon>Desulfobacterales</taxon>
        <taxon>Desulfolunaceae</taxon>
        <taxon>Desulfoluna</taxon>
    </lineage>
</organism>
<dbReference type="Proteomes" id="UP000507962">
    <property type="component" value="Unassembled WGS sequence"/>
</dbReference>
<dbReference type="SUPFAM" id="SSF55729">
    <property type="entry name" value="Acyl-CoA N-acyltransferases (Nat)"/>
    <property type="match status" value="1"/>
</dbReference>
<feature type="domain" description="N-acetyltransferase" evidence="1">
    <location>
        <begin position="28"/>
        <end position="177"/>
    </location>
</feature>
<dbReference type="Gene3D" id="3.40.630.30">
    <property type="match status" value="1"/>
</dbReference>
<dbReference type="GO" id="GO:0016747">
    <property type="term" value="F:acyltransferase activity, transferring groups other than amino-acyl groups"/>
    <property type="evidence" value="ECO:0007669"/>
    <property type="project" value="InterPro"/>
</dbReference>
<evidence type="ECO:0000313" key="3">
    <source>
        <dbReference type="Proteomes" id="UP000507962"/>
    </source>
</evidence>
<sequence length="184" mass="21284">MYIETDRLELKPFRLDYAEAFAKALQYPEIYAYLPEDVPFLKDIEAIIKWFIKRDQDNMETGFTGTNLSIHLKETCEIIGWCGLQPFEPEPCKTEIFYGLTPVYWNKGLITEAASAVLDYGFSGVHMEEIVAGVKPQNIASIRVLEKIGMRYVKTLRHVPNGSEFYANEWVYAFTKDRYFGTKP</sequence>
<reference evidence="2 3" key="1">
    <citation type="submission" date="2019-03" db="EMBL/GenBank/DDBJ databases">
        <authorList>
            <person name="Nijsse B."/>
        </authorList>
    </citation>
    <scope>NUCLEOTIDE SEQUENCE [LARGE SCALE GENOMIC DNA]</scope>
    <source>
        <strain evidence="2">Desulfoluna butyratoxydans MSL71</strain>
    </source>
</reference>
<dbReference type="PANTHER" id="PTHR43792:SF1">
    <property type="entry name" value="N-ACETYLTRANSFERASE DOMAIN-CONTAINING PROTEIN"/>
    <property type="match status" value="1"/>
</dbReference>
<accession>A0A4U8YMH8</accession>
<protein>
    <submittedName>
        <fullName evidence="2">Acyl-coa n-acyltransferase</fullName>
    </submittedName>
</protein>
<dbReference type="InterPro" id="IPR016181">
    <property type="entry name" value="Acyl_CoA_acyltransferase"/>
</dbReference>
<dbReference type="EMBL" id="CAADHO010000001">
    <property type="protein sequence ID" value="VFQ42792.1"/>
    <property type="molecule type" value="Genomic_DNA"/>
</dbReference>
<dbReference type="InterPro" id="IPR000182">
    <property type="entry name" value="GNAT_dom"/>
</dbReference>
<dbReference type="RefSeq" id="WP_180137003.1">
    <property type="nucleotide sequence ID" value="NZ_CAADHO010000001.1"/>
</dbReference>
<dbReference type="Pfam" id="PF13302">
    <property type="entry name" value="Acetyltransf_3"/>
    <property type="match status" value="1"/>
</dbReference>
<name>A0A4U8YMH8_9BACT</name>
<keyword evidence="3" id="KW-1185">Reference proteome</keyword>
<evidence type="ECO:0000313" key="2">
    <source>
        <dbReference type="EMBL" id="VFQ42792.1"/>
    </source>
</evidence>
<proteinExistence type="predicted"/>
<dbReference type="PROSITE" id="PS51186">
    <property type="entry name" value="GNAT"/>
    <property type="match status" value="1"/>
</dbReference>
<evidence type="ECO:0000259" key="1">
    <source>
        <dbReference type="PROSITE" id="PS51186"/>
    </source>
</evidence>
<keyword evidence="2" id="KW-0808">Transferase</keyword>
<dbReference type="PANTHER" id="PTHR43792">
    <property type="entry name" value="GNAT FAMILY, PUTATIVE (AFU_ORTHOLOGUE AFUA_3G00765)-RELATED-RELATED"/>
    <property type="match status" value="1"/>
</dbReference>